<accession>A0A397UWH8</accession>
<evidence type="ECO:0000256" key="4">
    <source>
        <dbReference type="ARBA" id="ARBA00022824"/>
    </source>
</evidence>
<evidence type="ECO:0000256" key="3">
    <source>
        <dbReference type="ARBA" id="ARBA00022801"/>
    </source>
</evidence>
<gene>
    <name evidence="9" type="ORF">C2G38_2102341</name>
</gene>
<reference evidence="9 10" key="1">
    <citation type="submission" date="2018-06" db="EMBL/GenBank/DDBJ databases">
        <title>Comparative genomics reveals the genomic features of Rhizophagus irregularis, R. cerebriforme, R. diaphanum and Gigaspora rosea, and their symbiotic lifestyle signature.</title>
        <authorList>
            <person name="Morin E."/>
            <person name="San Clemente H."/>
            <person name="Chen E.C.H."/>
            <person name="De La Providencia I."/>
            <person name="Hainaut M."/>
            <person name="Kuo A."/>
            <person name="Kohler A."/>
            <person name="Murat C."/>
            <person name="Tang N."/>
            <person name="Roy S."/>
            <person name="Loubradou J."/>
            <person name="Henrissat B."/>
            <person name="Grigoriev I.V."/>
            <person name="Corradi N."/>
            <person name="Roux C."/>
            <person name="Martin F.M."/>
        </authorList>
    </citation>
    <scope>NUCLEOTIDE SEQUENCE [LARGE SCALE GENOMIC DNA]</scope>
    <source>
        <strain evidence="9 10">DAOM 194757</strain>
    </source>
</reference>
<keyword evidence="10" id="KW-1185">Reference proteome</keyword>
<protein>
    <submittedName>
        <fullName evidence="9">Inositol phospholipid synthesis and fat-storage-inducing TM-domain-containing protein</fullName>
    </submittedName>
</protein>
<dbReference type="GO" id="GO:0010945">
    <property type="term" value="F:coenzyme A diphosphatase activity"/>
    <property type="evidence" value="ECO:0007669"/>
    <property type="project" value="InterPro"/>
</dbReference>
<evidence type="ECO:0000256" key="6">
    <source>
        <dbReference type="ARBA" id="ARBA00023098"/>
    </source>
</evidence>
<evidence type="ECO:0000313" key="9">
    <source>
        <dbReference type="EMBL" id="RIB11903.1"/>
    </source>
</evidence>
<feature type="transmembrane region" description="Helical" evidence="8">
    <location>
        <begin position="100"/>
        <end position="118"/>
    </location>
</feature>
<keyword evidence="5 8" id="KW-1133">Transmembrane helix</keyword>
<keyword evidence="4" id="KW-0256">Endoplasmic reticulum</keyword>
<feature type="transmembrane region" description="Helical" evidence="8">
    <location>
        <begin position="228"/>
        <end position="247"/>
    </location>
</feature>
<comment type="caution">
    <text evidence="9">The sequence shown here is derived from an EMBL/GenBank/DDBJ whole genome shotgun (WGS) entry which is preliminary data.</text>
</comment>
<evidence type="ECO:0000256" key="8">
    <source>
        <dbReference type="SAM" id="Phobius"/>
    </source>
</evidence>
<keyword evidence="6" id="KW-0443">Lipid metabolism</keyword>
<dbReference type="PANTHER" id="PTHR23129">
    <property type="entry name" value="ACYL-COENZYME A DIPHOSPHATASE FITM2"/>
    <property type="match status" value="1"/>
</dbReference>
<keyword evidence="2 8" id="KW-0812">Transmembrane</keyword>
<evidence type="ECO:0000256" key="5">
    <source>
        <dbReference type="ARBA" id="ARBA00022989"/>
    </source>
</evidence>
<evidence type="ECO:0000313" key="10">
    <source>
        <dbReference type="Proteomes" id="UP000266673"/>
    </source>
</evidence>
<dbReference type="PANTHER" id="PTHR23129:SF0">
    <property type="entry name" value="ACYL-COENZYME A DIPHOSPHATASE FITM2"/>
    <property type="match status" value="1"/>
</dbReference>
<dbReference type="InterPro" id="IPR019388">
    <property type="entry name" value="FIT"/>
</dbReference>
<evidence type="ECO:0000256" key="1">
    <source>
        <dbReference type="ARBA" id="ARBA00004477"/>
    </source>
</evidence>
<comment type="subcellular location">
    <subcellularLocation>
        <location evidence="1">Endoplasmic reticulum membrane</location>
        <topology evidence="1">Multi-pass membrane protein</topology>
    </subcellularLocation>
</comment>
<dbReference type="EMBL" id="QKWP01001084">
    <property type="protein sequence ID" value="RIB11903.1"/>
    <property type="molecule type" value="Genomic_DNA"/>
</dbReference>
<proteinExistence type="predicted"/>
<dbReference type="GO" id="GO:0008654">
    <property type="term" value="P:phospholipid biosynthetic process"/>
    <property type="evidence" value="ECO:0007669"/>
    <property type="project" value="TreeGrafter"/>
</dbReference>
<feature type="transmembrane region" description="Helical" evidence="8">
    <location>
        <begin position="195"/>
        <end position="216"/>
    </location>
</feature>
<dbReference type="Pfam" id="PF10261">
    <property type="entry name" value="FIT"/>
    <property type="match status" value="2"/>
</dbReference>
<organism evidence="9 10">
    <name type="scientific">Gigaspora rosea</name>
    <dbReference type="NCBI Taxonomy" id="44941"/>
    <lineage>
        <taxon>Eukaryota</taxon>
        <taxon>Fungi</taxon>
        <taxon>Fungi incertae sedis</taxon>
        <taxon>Mucoromycota</taxon>
        <taxon>Glomeromycotina</taxon>
        <taxon>Glomeromycetes</taxon>
        <taxon>Diversisporales</taxon>
        <taxon>Gigasporaceae</taxon>
        <taxon>Gigaspora</taxon>
    </lineage>
</organism>
<keyword evidence="7 8" id="KW-0472">Membrane</keyword>
<dbReference type="GO" id="GO:0005789">
    <property type="term" value="C:endoplasmic reticulum membrane"/>
    <property type="evidence" value="ECO:0007669"/>
    <property type="project" value="UniProtKB-SubCell"/>
</dbReference>
<dbReference type="STRING" id="44941.A0A397UWH8"/>
<evidence type="ECO:0000256" key="7">
    <source>
        <dbReference type="ARBA" id="ARBA00023136"/>
    </source>
</evidence>
<feature type="transmembrane region" description="Helical" evidence="8">
    <location>
        <begin position="69"/>
        <end position="88"/>
    </location>
</feature>
<keyword evidence="3" id="KW-0378">Hydrolase</keyword>
<dbReference type="GO" id="GO:0019915">
    <property type="term" value="P:lipid storage"/>
    <property type="evidence" value="ECO:0007669"/>
    <property type="project" value="InterPro"/>
</dbReference>
<evidence type="ECO:0000256" key="2">
    <source>
        <dbReference type="ARBA" id="ARBA00022692"/>
    </source>
</evidence>
<feature type="transmembrane region" description="Helical" evidence="8">
    <location>
        <begin position="30"/>
        <end position="49"/>
    </location>
</feature>
<dbReference type="GO" id="GO:0034389">
    <property type="term" value="P:lipid droplet organization"/>
    <property type="evidence" value="ECO:0007669"/>
    <property type="project" value="TreeGrafter"/>
</dbReference>
<name>A0A397UWH8_9GLOM</name>
<dbReference type="AlphaFoldDB" id="A0A397UWH8"/>
<dbReference type="OrthoDB" id="5579088at2759"/>
<sequence>MVEKLSSTISRRESQLKVTETYNDRIFRQLLLFIFYLGTVLLGSILKIIKPLHESYFSQKDNFFNVWFVKLGWLWTSLIFVLYSWNVIHDKKPDQFKRSLLRLGLASIYWYLVTQWFFGPSIVDWVYVATGGKCTLEDSNTQLSCKKKGASWSGGHDISGHCLLLIHSSLLLWEELSVLLYWPECVKRAKEHKKYTLSLIFILILWWHMLFMTSVYNFHNFREKLSGTFFGFLYWLMAYTYIFPMFARHLLPSNKDLEDTAS</sequence>
<dbReference type="Proteomes" id="UP000266673">
    <property type="component" value="Unassembled WGS sequence"/>
</dbReference>